<dbReference type="AlphaFoldDB" id="A0AA35WY73"/>
<proteinExistence type="predicted"/>
<dbReference type="Proteomes" id="UP001174909">
    <property type="component" value="Unassembled WGS sequence"/>
</dbReference>
<evidence type="ECO:0000313" key="2">
    <source>
        <dbReference type="Proteomes" id="UP001174909"/>
    </source>
</evidence>
<evidence type="ECO:0000313" key="1">
    <source>
        <dbReference type="EMBL" id="CAI8037254.1"/>
    </source>
</evidence>
<sequence>MMIVRCLHLPPLLYHSSHQLQCVSDCHQLLWSLQSACHHHCLH</sequence>
<gene>
    <name evidence="1" type="ORF">GBAR_LOCUS20821</name>
</gene>
<organism evidence="1 2">
    <name type="scientific">Geodia barretti</name>
    <name type="common">Barrett's horny sponge</name>
    <dbReference type="NCBI Taxonomy" id="519541"/>
    <lineage>
        <taxon>Eukaryota</taxon>
        <taxon>Metazoa</taxon>
        <taxon>Porifera</taxon>
        <taxon>Demospongiae</taxon>
        <taxon>Heteroscleromorpha</taxon>
        <taxon>Tetractinellida</taxon>
        <taxon>Astrophorina</taxon>
        <taxon>Geodiidae</taxon>
        <taxon>Geodia</taxon>
    </lineage>
</organism>
<keyword evidence="2" id="KW-1185">Reference proteome</keyword>
<name>A0AA35WY73_GEOBA</name>
<comment type="caution">
    <text evidence="1">The sequence shown here is derived from an EMBL/GenBank/DDBJ whole genome shotgun (WGS) entry which is preliminary data.</text>
</comment>
<dbReference type="EMBL" id="CASHTH010002918">
    <property type="protein sequence ID" value="CAI8037254.1"/>
    <property type="molecule type" value="Genomic_DNA"/>
</dbReference>
<reference evidence="1" key="1">
    <citation type="submission" date="2023-03" db="EMBL/GenBank/DDBJ databases">
        <authorList>
            <person name="Steffen K."/>
            <person name="Cardenas P."/>
        </authorList>
    </citation>
    <scope>NUCLEOTIDE SEQUENCE</scope>
</reference>
<accession>A0AA35WY73</accession>
<protein>
    <submittedName>
        <fullName evidence="1">Uncharacterized protein</fullName>
    </submittedName>
</protein>